<evidence type="ECO:0000313" key="7">
    <source>
        <dbReference type="EMBL" id="GAA0155433.1"/>
    </source>
</evidence>
<protein>
    <submittedName>
        <fullName evidence="7">Uncharacterized protein</fullName>
    </submittedName>
</protein>
<keyword evidence="1" id="KW-0479">Metal-binding</keyword>
<dbReference type="Pfam" id="PF00076">
    <property type="entry name" value="RRM_1"/>
    <property type="match status" value="1"/>
</dbReference>
<keyword evidence="8" id="KW-1185">Reference proteome</keyword>
<evidence type="ECO:0000259" key="4">
    <source>
        <dbReference type="PROSITE" id="PS50102"/>
    </source>
</evidence>
<dbReference type="InterPro" id="IPR006553">
    <property type="entry name" value="Leu-rich_rpt_Cys-con_subtyp"/>
</dbReference>
<dbReference type="Gene3D" id="3.80.10.10">
    <property type="entry name" value="Ribonuclease Inhibitor"/>
    <property type="match status" value="1"/>
</dbReference>
<dbReference type="InterPro" id="IPR055411">
    <property type="entry name" value="LRR_FXL15/At3g58940/PEG3-like"/>
</dbReference>
<gene>
    <name evidence="7" type="ORF">LIER_13163</name>
</gene>
<dbReference type="PANTHER" id="PTHR38926:SF2">
    <property type="entry name" value="F-BOX_LRR-REPEAT PROTEIN 21-RELATED"/>
    <property type="match status" value="1"/>
</dbReference>
<evidence type="ECO:0000259" key="5">
    <source>
        <dbReference type="PROSITE" id="PS50158"/>
    </source>
</evidence>
<reference evidence="7 8" key="1">
    <citation type="submission" date="2024-01" db="EMBL/GenBank/DDBJ databases">
        <title>The complete chloroplast genome sequence of Lithospermum erythrorhizon: insights into the phylogenetic relationship among Boraginaceae species and the maternal lineages of purple gromwells.</title>
        <authorList>
            <person name="Okada T."/>
            <person name="Watanabe K."/>
        </authorList>
    </citation>
    <scope>NUCLEOTIDE SEQUENCE [LARGE SCALE GENOMIC DNA]</scope>
</reference>
<dbReference type="GO" id="GO:0008270">
    <property type="term" value="F:zinc ion binding"/>
    <property type="evidence" value="ECO:0007669"/>
    <property type="project" value="UniProtKB-KW"/>
</dbReference>
<evidence type="ECO:0000256" key="3">
    <source>
        <dbReference type="SAM" id="MobiDB-lite"/>
    </source>
</evidence>
<dbReference type="InterPro" id="IPR012677">
    <property type="entry name" value="Nucleotide-bd_a/b_plait_sf"/>
</dbReference>
<feature type="domain" description="CCHC-type" evidence="5">
    <location>
        <begin position="82"/>
        <end position="95"/>
    </location>
</feature>
<dbReference type="InterPro" id="IPR036047">
    <property type="entry name" value="F-box-like_dom_sf"/>
</dbReference>
<keyword evidence="2" id="KW-0694">RNA-binding</keyword>
<dbReference type="InterPro" id="IPR001810">
    <property type="entry name" value="F-box_dom"/>
</dbReference>
<dbReference type="PROSITE" id="PS50158">
    <property type="entry name" value="ZF_CCHC"/>
    <property type="match status" value="1"/>
</dbReference>
<accession>A0AAV3PZ08</accession>
<dbReference type="InterPro" id="IPR035979">
    <property type="entry name" value="RBD_domain_sf"/>
</dbReference>
<organism evidence="7 8">
    <name type="scientific">Lithospermum erythrorhizon</name>
    <name type="common">Purple gromwell</name>
    <name type="synonym">Lithospermum officinale var. erythrorhizon</name>
    <dbReference type="NCBI Taxonomy" id="34254"/>
    <lineage>
        <taxon>Eukaryota</taxon>
        <taxon>Viridiplantae</taxon>
        <taxon>Streptophyta</taxon>
        <taxon>Embryophyta</taxon>
        <taxon>Tracheophyta</taxon>
        <taxon>Spermatophyta</taxon>
        <taxon>Magnoliopsida</taxon>
        <taxon>eudicotyledons</taxon>
        <taxon>Gunneridae</taxon>
        <taxon>Pentapetalae</taxon>
        <taxon>asterids</taxon>
        <taxon>lamiids</taxon>
        <taxon>Boraginales</taxon>
        <taxon>Boraginaceae</taxon>
        <taxon>Boraginoideae</taxon>
        <taxon>Lithospermeae</taxon>
        <taxon>Lithospermum</taxon>
    </lineage>
</organism>
<dbReference type="Gene3D" id="4.10.60.10">
    <property type="entry name" value="Zinc finger, CCHC-type"/>
    <property type="match status" value="1"/>
</dbReference>
<feature type="domain" description="RRM" evidence="4">
    <location>
        <begin position="2"/>
        <end position="72"/>
    </location>
</feature>
<feature type="region of interest" description="Disordered" evidence="3">
    <location>
        <begin position="106"/>
        <end position="134"/>
    </location>
</feature>
<comment type="caution">
    <text evidence="7">The sequence shown here is derived from an EMBL/GenBank/DDBJ whole genome shotgun (WGS) entry which is preliminary data.</text>
</comment>
<dbReference type="GO" id="GO:0003723">
    <property type="term" value="F:RNA binding"/>
    <property type="evidence" value="ECO:0007669"/>
    <property type="project" value="UniProtKB-UniRule"/>
</dbReference>
<proteinExistence type="predicted"/>
<dbReference type="Gene3D" id="1.20.1280.50">
    <property type="match status" value="1"/>
</dbReference>
<dbReference type="PROSITE" id="PS50181">
    <property type="entry name" value="FBOX"/>
    <property type="match status" value="1"/>
</dbReference>
<dbReference type="InterPro" id="IPR032675">
    <property type="entry name" value="LRR_dom_sf"/>
</dbReference>
<dbReference type="SUPFAM" id="SSF52047">
    <property type="entry name" value="RNI-like"/>
    <property type="match status" value="1"/>
</dbReference>
<evidence type="ECO:0000256" key="2">
    <source>
        <dbReference type="PROSITE-ProRule" id="PRU00176"/>
    </source>
</evidence>
<dbReference type="InterPro" id="IPR036875">
    <property type="entry name" value="Znf_CCHC_sf"/>
</dbReference>
<dbReference type="SUPFAM" id="SSF57756">
    <property type="entry name" value="Retrovirus zinc finger-like domains"/>
    <property type="match status" value="1"/>
</dbReference>
<dbReference type="PROSITE" id="PS50102">
    <property type="entry name" value="RRM"/>
    <property type="match status" value="1"/>
</dbReference>
<dbReference type="SMART" id="SM00360">
    <property type="entry name" value="RRM"/>
    <property type="match status" value="1"/>
</dbReference>
<dbReference type="CDD" id="cd22164">
    <property type="entry name" value="F-box_AtSKIP19-like"/>
    <property type="match status" value="1"/>
</dbReference>
<dbReference type="SMART" id="SM00367">
    <property type="entry name" value="LRR_CC"/>
    <property type="match status" value="3"/>
</dbReference>
<name>A0AAV3PZ08_LITER</name>
<dbReference type="PANTHER" id="PTHR38926">
    <property type="entry name" value="F-BOX DOMAIN CONTAINING PROTEIN, EXPRESSED"/>
    <property type="match status" value="1"/>
</dbReference>
<dbReference type="Pfam" id="PF12937">
    <property type="entry name" value="F-box-like"/>
    <property type="match status" value="1"/>
</dbReference>
<dbReference type="SUPFAM" id="SSF81383">
    <property type="entry name" value="F-box domain"/>
    <property type="match status" value="1"/>
</dbReference>
<dbReference type="CDD" id="cd00590">
    <property type="entry name" value="RRM_SF"/>
    <property type="match status" value="1"/>
</dbReference>
<dbReference type="InterPro" id="IPR000504">
    <property type="entry name" value="RRM_dom"/>
</dbReference>
<dbReference type="Gene3D" id="3.30.70.330">
    <property type="match status" value="1"/>
</dbReference>
<feature type="domain" description="F-box" evidence="6">
    <location>
        <begin position="132"/>
        <end position="179"/>
    </location>
</feature>
<dbReference type="AlphaFoldDB" id="A0AAV3PZ08"/>
<dbReference type="Pfam" id="PF00098">
    <property type="entry name" value="zf-CCHC"/>
    <property type="match status" value="1"/>
</dbReference>
<dbReference type="Proteomes" id="UP001454036">
    <property type="component" value="Unassembled WGS sequence"/>
</dbReference>
<keyword evidence="1" id="KW-0863">Zinc-finger</keyword>
<dbReference type="EMBL" id="BAABME010002621">
    <property type="protein sequence ID" value="GAA0155433.1"/>
    <property type="molecule type" value="Genomic_DNA"/>
</dbReference>
<dbReference type="SUPFAM" id="SSF54928">
    <property type="entry name" value="RNA-binding domain, RBD"/>
    <property type="match status" value="1"/>
</dbReference>
<dbReference type="Pfam" id="PF24758">
    <property type="entry name" value="LRR_At5g56370"/>
    <property type="match status" value="1"/>
</dbReference>
<sequence>MSEVYVGNISPPISADELELQFKPYGQIRRIKLPSGGARGYAFVEFVNRRDALFAIHSWDGKFNWRVDLSRNSKFGVGTNSCYRCGGLGHFARDCGYDYDIKTKGLKQPQRGRMKKNQVSSTSSWKPVPPPPPPWVELPEDITEKILNKIGPIGLLRSAQEVCTTWRRICRDPAMWRVIDMWKLGDAYDFYEFPFDGYDVLCRLAVDLSQGQVTECNIEDFLSDDLLEYIAERCGRLRCLRLAFCDDVSGETLSKAVKRFPLLEELHLQCTPFEKDDIEAIGRSSPMLKTFALNGRGCIGGVLKSSEEALAVGKSMPELRHLQLFGNRMTNEGLEAILNGCPKLESLDLRQCFNLDLQGELGKRCIRQIKNLRRPNDSTRDYEWDAKVADWGPYGYFSDLDSYYDYDYDDIDYDDFCDPLQFDAASDDSFIFDDYGTLY</sequence>
<evidence type="ECO:0000313" key="8">
    <source>
        <dbReference type="Proteomes" id="UP001454036"/>
    </source>
</evidence>
<dbReference type="InterPro" id="IPR001878">
    <property type="entry name" value="Znf_CCHC"/>
</dbReference>
<evidence type="ECO:0000256" key="1">
    <source>
        <dbReference type="PROSITE-ProRule" id="PRU00047"/>
    </source>
</evidence>
<dbReference type="SMART" id="SM00343">
    <property type="entry name" value="ZnF_C2HC"/>
    <property type="match status" value="1"/>
</dbReference>
<evidence type="ECO:0000259" key="6">
    <source>
        <dbReference type="PROSITE" id="PS50181"/>
    </source>
</evidence>
<keyword evidence="1" id="KW-0862">Zinc</keyword>